<protein>
    <recommendedName>
        <fullName evidence="1">Amidase domain-containing protein</fullName>
    </recommendedName>
</protein>
<dbReference type="AlphaFoldDB" id="A0A814VKG4"/>
<evidence type="ECO:0000313" key="3">
    <source>
        <dbReference type="Proteomes" id="UP000663860"/>
    </source>
</evidence>
<sequence>MSYTFDIFQLESAYSLSRNSLANISIASDPTIDNNRQNCLVKCTVTNVNNTRLILQVIINYLPCGRFDFCKIALFNKINESFNNDRDPFPIDLQYNDSTQSTVYIKRCKTSIYSIVKQFNLYNASIAELQDGLSKRYFTSVDLVKAYIARIDEVNLKGPELRAVIEISPTALDAAHATDILRQNGTILSSLHGIPILLKDNIATRPEDGMNTTAGSFALLGSITPDDATVVKKLRNAGAVILGKTSLSEWANFRSVNMTNGWSGRSGQATSAFYPHGDACGSSTGSGIASSIGLAAASLGTETDGSIVCPGSRSNLVGIKPTVGLTSRHLVIPISQNQDSVGPMCQSVADVAAILTIIAGRDNEDNFTLAQPDKVPDYSQYLNANGLRGARIGVLRKIFANSTFGGYPDYIISEFNKTIEEVFKKLGANITDPADLDTADEIATAEHEFIVLKVKCTVTNVNNTRLILQVIINYLPCSRFDFCKIALFNKINESFNNDRDPFPIDLQYNDSTQSTVYIKRCKTSIYSIVKQFNLYNASIAELQDGLSKRYFTSVDLVKAYIARIDEVNLKGPKLRAVIEISPTALDAAHATDILRQNGTILSSLHGIPILLKDNIATRPEDGMNTTAGSFALLGSITPDDATVVKKLRNAGAVILGKTSLSEWANFRSVNMTNGWSGRGEQATSAFYPQGDACGSSTGSGIASSIGLAAASLGTETDGSIVCPGSRSNLVGMKPTVGLTSRHLVIPISQNQDSVGPMCQSVADVAAILTIIAGRDNEDNFTLAQPEKVPDYSQHLNANGLRGARIGVLRKIFANSTFGGYPDYIISEFNKTIEEIFIKLGAIIIDPADLDTADEIATAEHELIYSFEHDNLTGSNQF</sequence>
<comment type="caution">
    <text evidence="2">The sequence shown here is derived from an EMBL/GenBank/DDBJ whole genome shotgun (WGS) entry which is preliminary data.</text>
</comment>
<feature type="domain" description="Amidase" evidence="1">
    <location>
        <begin position="555"/>
        <end position="812"/>
    </location>
</feature>
<evidence type="ECO:0000313" key="2">
    <source>
        <dbReference type="EMBL" id="CAF1186645.1"/>
    </source>
</evidence>
<dbReference type="PANTHER" id="PTHR42678:SF34">
    <property type="entry name" value="OS04G0183300 PROTEIN"/>
    <property type="match status" value="1"/>
</dbReference>
<accession>A0A814VKG4</accession>
<dbReference type="Gene3D" id="3.90.1300.10">
    <property type="entry name" value="Amidase signature (AS) domain"/>
    <property type="match status" value="2"/>
</dbReference>
<name>A0A814VKG4_9BILA</name>
<feature type="domain" description="Amidase" evidence="1">
    <location>
        <begin position="142"/>
        <end position="523"/>
    </location>
</feature>
<proteinExistence type="predicted"/>
<dbReference type="Proteomes" id="UP000663860">
    <property type="component" value="Unassembled WGS sequence"/>
</dbReference>
<reference evidence="2" key="1">
    <citation type="submission" date="2021-02" db="EMBL/GenBank/DDBJ databases">
        <authorList>
            <person name="Nowell W R."/>
        </authorList>
    </citation>
    <scope>NUCLEOTIDE SEQUENCE</scope>
</reference>
<dbReference type="InterPro" id="IPR036928">
    <property type="entry name" value="AS_sf"/>
</dbReference>
<dbReference type="Pfam" id="PF01425">
    <property type="entry name" value="Amidase"/>
    <property type="match status" value="2"/>
</dbReference>
<gene>
    <name evidence="2" type="ORF">IZO911_LOCUS27788</name>
</gene>
<dbReference type="PANTHER" id="PTHR42678">
    <property type="entry name" value="AMIDASE"/>
    <property type="match status" value="1"/>
</dbReference>
<organism evidence="2 3">
    <name type="scientific">Adineta steineri</name>
    <dbReference type="NCBI Taxonomy" id="433720"/>
    <lineage>
        <taxon>Eukaryota</taxon>
        <taxon>Metazoa</taxon>
        <taxon>Spiralia</taxon>
        <taxon>Gnathifera</taxon>
        <taxon>Rotifera</taxon>
        <taxon>Eurotatoria</taxon>
        <taxon>Bdelloidea</taxon>
        <taxon>Adinetida</taxon>
        <taxon>Adinetidae</taxon>
        <taxon>Adineta</taxon>
    </lineage>
</organism>
<dbReference type="EMBL" id="CAJNOE010000383">
    <property type="protein sequence ID" value="CAF1186645.1"/>
    <property type="molecule type" value="Genomic_DNA"/>
</dbReference>
<dbReference type="SUPFAM" id="SSF75304">
    <property type="entry name" value="Amidase signature (AS) enzymes"/>
    <property type="match status" value="2"/>
</dbReference>
<evidence type="ECO:0000259" key="1">
    <source>
        <dbReference type="Pfam" id="PF01425"/>
    </source>
</evidence>
<dbReference type="InterPro" id="IPR023631">
    <property type="entry name" value="Amidase_dom"/>
</dbReference>